<feature type="domain" description="CCHC-type" evidence="2">
    <location>
        <begin position="441"/>
        <end position="456"/>
    </location>
</feature>
<dbReference type="Pfam" id="PF03564">
    <property type="entry name" value="DUF1759"/>
    <property type="match status" value="1"/>
</dbReference>
<evidence type="ECO:0000313" key="3">
    <source>
        <dbReference type="Proteomes" id="UP000695022"/>
    </source>
</evidence>
<name>A0ABM1DQ45_PRICU</name>
<evidence type="ECO:0000256" key="1">
    <source>
        <dbReference type="SAM" id="MobiDB-lite"/>
    </source>
</evidence>
<dbReference type="Proteomes" id="UP000695022">
    <property type="component" value="Unplaced"/>
</dbReference>
<organism evidence="3 4">
    <name type="scientific">Priapulus caudatus</name>
    <name type="common">Priapulid worm</name>
    <dbReference type="NCBI Taxonomy" id="37621"/>
    <lineage>
        <taxon>Eukaryota</taxon>
        <taxon>Metazoa</taxon>
        <taxon>Ecdysozoa</taxon>
        <taxon>Scalidophora</taxon>
        <taxon>Priapulida</taxon>
        <taxon>Priapulimorpha</taxon>
        <taxon>Priapulimorphida</taxon>
        <taxon>Priapulidae</taxon>
        <taxon>Priapulus</taxon>
    </lineage>
</organism>
<proteinExistence type="predicted"/>
<evidence type="ECO:0000313" key="4">
    <source>
        <dbReference type="RefSeq" id="XP_014662066.1"/>
    </source>
</evidence>
<gene>
    <name evidence="4" type="primary">LOC106805101</name>
</gene>
<dbReference type="RefSeq" id="XP_014662066.1">
    <property type="nucleotide sequence ID" value="XM_014806580.1"/>
</dbReference>
<feature type="region of interest" description="Disordered" evidence="1">
    <location>
        <begin position="170"/>
        <end position="190"/>
    </location>
</feature>
<dbReference type="InterPro" id="IPR005312">
    <property type="entry name" value="DUF1759"/>
</dbReference>
<feature type="domain" description="CCHC-type" evidence="2">
    <location>
        <begin position="474"/>
        <end position="490"/>
    </location>
</feature>
<keyword evidence="3" id="KW-1185">Reference proteome</keyword>
<evidence type="ECO:0000259" key="2">
    <source>
        <dbReference type="SMART" id="SM00343"/>
    </source>
</evidence>
<sequence>MALRSGAVYKRRSASLPGASNLLEAGDDLPSGSGNKANPCTGKRGNGLTLSRPSQRARAESERNIAAGPGTTVKKPASLPAPPKGMVYSNANKADSCAVKITRETNLSAVKTSKSKKSATKSNQSSHQSRVELQQRMVDLEFQERELQIKLEQLKIDKEKKKAQVMIEIEEEEDDDSGADNPMLSEIPQEDPDVNMQRFLNSMPARDPPTSEASVLRDLVNSFRLPPVQIDRFNGDPLKYPVWITTFDNVVASRTTSSSEKLNLLGQYLEGEPLEMVSGYLLLQDQEAYECAREKLAYWYGGDSVISRAFLTKLENWPKIDGRDPISLRRFSHYLDEICAVKHRIADLGILDYPQENCKLVRKLPVYLESKWRSVIIRAKSRENRFPSFETFADFVVGCAEEANIPAFDCHAASRPAPSYLNTAPPRATKKILATVEQIDPCQLCQRDHRSVECPKFMDATVDQRVELIKKWGLCFGCMKLGHRSRACRQRLACSRCSKSHPTLLHRDTPPVRLAVPEPAPHRARDIAQPAQAREVSSACGGQDGTCVMAIVPVVVKSLKNGRALQTYAFLDPGSSVSFCTDQLKQRLGIGGRKAKIIIETMSSESYTLDTNIRNNLAITSLDGGRDIKLPHVYTKTNLPVTKDHIPRQEDVDAWPHLRSRVHLKHIKADIGLMLGNAVADAYTPLESVTGPEGEGLPFASRTILAWTPWCIVRPGVASTNVANRVEVKAVEGHEQLLEMMRKNSAIDFPEGRSTEKLGLSTEDKRFNQIVNEGIELKNDRYTIPLPWKDASFVLPVNKGQAVRRFELLERRFERDETLKQKYVETMKKMRDRGYVELADGLKTGPRVWHIPHHPVFSAKKPGKLRVVFDCGAKQAGVSLNDVLLQGPDITNSLLGVLLRFRKEEIAVMADIEGMFLQVKLQSLLLAIINNL</sequence>
<dbReference type="PANTHER" id="PTHR47331:SF1">
    <property type="entry name" value="GAG-LIKE PROTEIN"/>
    <property type="match status" value="1"/>
</dbReference>
<feature type="region of interest" description="Disordered" evidence="1">
    <location>
        <begin position="1"/>
        <end position="86"/>
    </location>
</feature>
<dbReference type="InterPro" id="IPR001878">
    <property type="entry name" value="Znf_CCHC"/>
</dbReference>
<dbReference type="SMART" id="SM00343">
    <property type="entry name" value="ZnF_C2HC"/>
    <property type="match status" value="2"/>
</dbReference>
<feature type="region of interest" description="Disordered" evidence="1">
    <location>
        <begin position="108"/>
        <end position="131"/>
    </location>
</feature>
<dbReference type="GeneID" id="106805101"/>
<dbReference type="PANTHER" id="PTHR47331">
    <property type="entry name" value="PHD-TYPE DOMAIN-CONTAINING PROTEIN"/>
    <property type="match status" value="1"/>
</dbReference>
<reference evidence="4" key="1">
    <citation type="submission" date="2025-08" db="UniProtKB">
        <authorList>
            <consortium name="RefSeq"/>
        </authorList>
    </citation>
    <scope>IDENTIFICATION</scope>
</reference>
<accession>A0ABM1DQ45</accession>
<protein>
    <submittedName>
        <fullName evidence="4">Uncharacterized protein LOC106805101</fullName>
    </submittedName>
</protein>